<dbReference type="Proteomes" id="UP000236151">
    <property type="component" value="Unassembled WGS sequence"/>
</dbReference>
<comment type="caution">
    <text evidence="18">The sequence shown here is derived from an EMBL/GenBank/DDBJ whole genome shotgun (WGS) entry which is preliminary data.</text>
</comment>
<dbReference type="CDD" id="cd02316">
    <property type="entry name" value="VcASADH2_like_N"/>
    <property type="match status" value="1"/>
</dbReference>
<feature type="binding site" evidence="15">
    <location>
        <position position="230"/>
    </location>
    <ligand>
        <name>substrate</name>
    </ligand>
</feature>
<dbReference type="Pfam" id="PF02774">
    <property type="entry name" value="Semialdhyde_dhC"/>
    <property type="match status" value="1"/>
</dbReference>
<evidence type="ECO:0000256" key="13">
    <source>
        <dbReference type="ARBA" id="ARBA00023167"/>
    </source>
</evidence>
<evidence type="ECO:0000256" key="6">
    <source>
        <dbReference type="ARBA" id="ARBA00013120"/>
    </source>
</evidence>
<dbReference type="NCBIfam" id="NF011456">
    <property type="entry name" value="PRK14874.1"/>
    <property type="match status" value="1"/>
</dbReference>
<feature type="binding site" evidence="15">
    <location>
        <position position="310"/>
    </location>
    <ligand>
        <name>NADP(+)</name>
        <dbReference type="ChEBI" id="CHEBI:58349"/>
    </ligand>
</feature>
<keyword evidence="8 15" id="KW-0791">Threonine biosynthesis</keyword>
<dbReference type="GO" id="GO:0004073">
    <property type="term" value="F:aspartate-semialdehyde dehydrogenase activity"/>
    <property type="evidence" value="ECO:0007669"/>
    <property type="project" value="UniProtKB-UniRule"/>
</dbReference>
<comment type="pathway">
    <text evidence="3 15">Amino-acid biosynthesis; L-threonine biosynthesis; L-threonine from L-aspartate: step 2/5.</text>
</comment>
<sequence>MKKVNLAVVGATGMVGRTFIKVLEERNLPIDNIYFFASSRSAGSKITFNGKEYTVEELTENSFDRGIDIALFSAGASTSQKFSPIAASKGCVVVDNSSAWRMDPTVPLVVPEVNPQDIEWNKGIIANPNCSTIQAVVALNPLHKKYKIKRIVYTTFQAVSGAGMKGYMDLEEGLRGKPPAKFPHPIANNVLPHIDVFLPNGYTKEEMKMVFETKKILGDQSLRITATTVRVPVFNGHSESINVEFENQFDVDELKEVLKNAPGIVVQDDPENNVYPMPINASGRDETFVGRIRRDESVESGVNLWVVADNIRKGAATNAVQIAQELIKMWSK</sequence>
<evidence type="ECO:0000259" key="17">
    <source>
        <dbReference type="SMART" id="SM00859"/>
    </source>
</evidence>
<evidence type="ECO:0000256" key="9">
    <source>
        <dbReference type="ARBA" id="ARBA00022857"/>
    </source>
</evidence>
<dbReference type="UniPathway" id="UPA00051">
    <property type="reaction ID" value="UER00464"/>
</dbReference>
<dbReference type="Pfam" id="PF01118">
    <property type="entry name" value="Semialdhyde_dh"/>
    <property type="match status" value="1"/>
</dbReference>
<evidence type="ECO:0000256" key="7">
    <source>
        <dbReference type="ARBA" id="ARBA00022605"/>
    </source>
</evidence>
<dbReference type="Gene3D" id="3.40.50.720">
    <property type="entry name" value="NAD(P)-binding Rossmann-like Domain"/>
    <property type="match status" value="1"/>
</dbReference>
<dbReference type="AlphaFoldDB" id="A0A2K2FAM6"/>
<keyword evidence="13 15" id="KW-0486">Methionine biosynthesis</keyword>
<dbReference type="GO" id="GO:0046983">
    <property type="term" value="F:protein dimerization activity"/>
    <property type="evidence" value="ECO:0007669"/>
    <property type="project" value="InterPro"/>
</dbReference>
<protein>
    <recommendedName>
        <fullName evidence="6 15">Aspartate-semialdehyde dehydrogenase</fullName>
        <shortName evidence="15">ASA dehydrogenase</shortName>
        <shortName evidence="15">ASADH</shortName>
        <ecNumber evidence="6 15">1.2.1.11</ecNumber>
    </recommendedName>
    <alternativeName>
        <fullName evidence="15">Aspartate-beta-semialdehyde dehydrogenase</fullName>
    </alternativeName>
</protein>
<evidence type="ECO:0000313" key="19">
    <source>
        <dbReference type="Proteomes" id="UP000236151"/>
    </source>
</evidence>
<comment type="catalytic activity">
    <reaction evidence="14 15">
        <text>L-aspartate 4-semialdehyde + phosphate + NADP(+) = 4-phospho-L-aspartate + NADPH + H(+)</text>
        <dbReference type="Rhea" id="RHEA:24284"/>
        <dbReference type="ChEBI" id="CHEBI:15378"/>
        <dbReference type="ChEBI" id="CHEBI:43474"/>
        <dbReference type="ChEBI" id="CHEBI:57535"/>
        <dbReference type="ChEBI" id="CHEBI:57783"/>
        <dbReference type="ChEBI" id="CHEBI:58349"/>
        <dbReference type="ChEBI" id="CHEBI:537519"/>
        <dbReference type="EC" id="1.2.1.11"/>
    </reaction>
</comment>
<name>A0A2K2FAM6_9CLOT</name>
<accession>A0A2K2FAM6</accession>
<dbReference type="UniPathway" id="UPA00050">
    <property type="reaction ID" value="UER00463"/>
</dbReference>
<keyword evidence="10 15" id="KW-0220">Diaminopimelate biosynthesis</keyword>
<dbReference type="Gene3D" id="3.30.360.10">
    <property type="entry name" value="Dihydrodipicolinate Reductase, domain 2"/>
    <property type="match status" value="1"/>
</dbReference>
<dbReference type="SUPFAM" id="SSF51735">
    <property type="entry name" value="NAD(P)-binding Rossmann-fold domains"/>
    <property type="match status" value="1"/>
</dbReference>
<feature type="binding site" evidence="15">
    <location>
        <begin position="40"/>
        <end position="41"/>
    </location>
    <ligand>
        <name>NADP(+)</name>
        <dbReference type="ChEBI" id="CHEBI:58349"/>
    </ligand>
</feature>
<dbReference type="GO" id="GO:0009088">
    <property type="term" value="P:threonine biosynthetic process"/>
    <property type="evidence" value="ECO:0007669"/>
    <property type="project" value="UniProtKB-UniRule"/>
</dbReference>
<feature type="binding site" evidence="15">
    <location>
        <begin position="160"/>
        <end position="161"/>
    </location>
    <ligand>
        <name>NADP(+)</name>
        <dbReference type="ChEBI" id="CHEBI:58349"/>
    </ligand>
</feature>
<dbReference type="HAMAP" id="MF_02121">
    <property type="entry name" value="ASADH"/>
    <property type="match status" value="1"/>
</dbReference>
<gene>
    <name evidence="15" type="primary">asd</name>
    <name evidence="18" type="ORF">CDQ84_16320</name>
</gene>
<comment type="caution">
    <text evidence="15">Lacks conserved residue(s) required for the propagation of feature annotation.</text>
</comment>
<reference evidence="18 19" key="1">
    <citation type="submission" date="2017-06" db="EMBL/GenBank/DDBJ databases">
        <title>Investigating the central metabolism of Clostridium thermosuccinogenes.</title>
        <authorList>
            <person name="Koendjbiharie J.G."/>
            <person name="van Kranenburg R."/>
        </authorList>
    </citation>
    <scope>NUCLEOTIDE SEQUENCE [LARGE SCALE GENOMIC DNA]</scope>
    <source>
        <strain evidence="18 19">DSM 5806</strain>
    </source>
</reference>
<organism evidence="18 19">
    <name type="scientific">Clostridium thermosuccinogenes</name>
    <dbReference type="NCBI Taxonomy" id="84032"/>
    <lineage>
        <taxon>Bacteria</taxon>
        <taxon>Bacillati</taxon>
        <taxon>Bacillota</taxon>
        <taxon>Clostridia</taxon>
        <taxon>Eubacteriales</taxon>
        <taxon>Clostridiaceae</taxon>
        <taxon>Clostridium</taxon>
    </lineage>
</organism>
<feature type="binding site" evidence="15">
    <location>
        <position position="101"/>
    </location>
    <ligand>
        <name>phosphate</name>
        <dbReference type="ChEBI" id="CHEBI:43474"/>
    </ligand>
</feature>
<evidence type="ECO:0000256" key="12">
    <source>
        <dbReference type="ARBA" id="ARBA00023154"/>
    </source>
</evidence>
<dbReference type="KEGG" id="cthd:CDO33_07405"/>
<feature type="domain" description="Semialdehyde dehydrogenase NAD-binding" evidence="17">
    <location>
        <begin position="5"/>
        <end position="121"/>
    </location>
</feature>
<dbReference type="GO" id="GO:0051287">
    <property type="term" value="F:NAD binding"/>
    <property type="evidence" value="ECO:0007669"/>
    <property type="project" value="InterPro"/>
</dbReference>
<keyword evidence="19" id="KW-1185">Reference proteome</keyword>
<dbReference type="EMBL" id="NIOJ01000058">
    <property type="protein sequence ID" value="PNT95843.1"/>
    <property type="molecule type" value="Genomic_DNA"/>
</dbReference>
<dbReference type="PANTHER" id="PTHR46278:SF2">
    <property type="entry name" value="ASPARTATE-SEMIALDEHYDE DEHYDROGENASE"/>
    <property type="match status" value="1"/>
</dbReference>
<evidence type="ECO:0000256" key="15">
    <source>
        <dbReference type="HAMAP-Rule" id="MF_02121"/>
    </source>
</evidence>
<proteinExistence type="inferred from homology"/>
<dbReference type="InterPro" id="IPR012280">
    <property type="entry name" value="Semialdhyde_DH_dimer_dom"/>
</dbReference>
<dbReference type="CDD" id="cd18131">
    <property type="entry name" value="ASADH_C_bac_euk_like"/>
    <property type="match status" value="1"/>
</dbReference>
<dbReference type="InterPro" id="IPR005986">
    <property type="entry name" value="Asp_semialdehyde_DH_beta"/>
</dbReference>
<dbReference type="SMART" id="SM00859">
    <property type="entry name" value="Semialdhyde_dh"/>
    <property type="match status" value="1"/>
</dbReference>
<dbReference type="RefSeq" id="WP_103082807.1">
    <property type="nucleotide sequence ID" value="NZ_CP021850.1"/>
</dbReference>
<keyword evidence="9 15" id="KW-0521">NADP</keyword>
<comment type="similarity">
    <text evidence="4 15">Belongs to the aspartate-semialdehyde dehydrogenase family.</text>
</comment>
<dbReference type="PANTHER" id="PTHR46278">
    <property type="entry name" value="DEHYDROGENASE, PUTATIVE-RELATED"/>
    <property type="match status" value="1"/>
</dbReference>
<dbReference type="UniPathway" id="UPA00034">
    <property type="reaction ID" value="UER00016"/>
</dbReference>
<dbReference type="EC" id="1.2.1.11" evidence="6 15"/>
<dbReference type="GO" id="GO:0071266">
    <property type="term" value="P:'de novo' L-methionine biosynthetic process"/>
    <property type="evidence" value="ECO:0007669"/>
    <property type="project" value="UniProtKB-UniRule"/>
</dbReference>
<dbReference type="GO" id="GO:0009089">
    <property type="term" value="P:lysine biosynthetic process via diaminopimelate"/>
    <property type="evidence" value="ECO:0007669"/>
    <property type="project" value="UniProtKB-UniRule"/>
</dbReference>
<evidence type="ECO:0000313" key="18">
    <source>
        <dbReference type="EMBL" id="PNT95843.1"/>
    </source>
</evidence>
<dbReference type="PIRSF" id="PIRSF000148">
    <property type="entry name" value="ASA_dh"/>
    <property type="match status" value="1"/>
</dbReference>
<evidence type="ECO:0000256" key="3">
    <source>
        <dbReference type="ARBA" id="ARBA00005097"/>
    </source>
</evidence>
<evidence type="ECO:0000256" key="16">
    <source>
        <dbReference type="PIRSR" id="PIRSR000148-1"/>
    </source>
</evidence>
<evidence type="ECO:0000256" key="1">
    <source>
        <dbReference type="ARBA" id="ARBA00005021"/>
    </source>
</evidence>
<comment type="pathway">
    <text evidence="2 15">Amino-acid biosynthesis; L-lysine biosynthesis via DAP pathway; (S)-tetrahydrodipicolinate from L-aspartate: step 2/4.</text>
</comment>
<dbReference type="OrthoDB" id="9805684at2"/>
<comment type="function">
    <text evidence="15">Catalyzes the NADPH-dependent formation of L-aspartate-semialdehyde (L-ASA) by the reductive dephosphorylation of L-aspartyl-4-phosphate.</text>
</comment>
<evidence type="ECO:0000256" key="11">
    <source>
        <dbReference type="ARBA" id="ARBA00023002"/>
    </source>
</evidence>
<comment type="pathway">
    <text evidence="1 15">Amino-acid biosynthesis; L-methionine biosynthesis via de novo pathway; L-homoserine from L-aspartate: step 2/3.</text>
</comment>
<dbReference type="InterPro" id="IPR000534">
    <property type="entry name" value="Semialdehyde_DH_NAD-bd"/>
</dbReference>
<dbReference type="GO" id="GO:0019877">
    <property type="term" value="P:diaminopimelate biosynthetic process"/>
    <property type="evidence" value="ECO:0007669"/>
    <property type="project" value="UniProtKB-UniRule"/>
</dbReference>
<feature type="active site" description="Proton acceptor" evidence="15 16">
    <location>
        <position position="237"/>
    </location>
</feature>
<dbReference type="SUPFAM" id="SSF55347">
    <property type="entry name" value="Glyceraldehyde-3-phosphate dehydrogenase-like, C-terminal domain"/>
    <property type="match status" value="1"/>
</dbReference>
<dbReference type="InterPro" id="IPR012080">
    <property type="entry name" value="Asp_semialdehyde_DH"/>
</dbReference>
<evidence type="ECO:0000256" key="2">
    <source>
        <dbReference type="ARBA" id="ARBA00005076"/>
    </source>
</evidence>
<keyword evidence="7 15" id="KW-0028">Amino-acid biosynthesis</keyword>
<feature type="binding site" evidence="15">
    <location>
        <position position="157"/>
    </location>
    <ligand>
        <name>substrate</name>
    </ligand>
</feature>
<evidence type="ECO:0000256" key="4">
    <source>
        <dbReference type="ARBA" id="ARBA00010584"/>
    </source>
</evidence>
<dbReference type="InterPro" id="IPR036291">
    <property type="entry name" value="NAD(P)-bd_dom_sf"/>
</dbReference>
<evidence type="ECO:0000256" key="8">
    <source>
        <dbReference type="ARBA" id="ARBA00022697"/>
    </source>
</evidence>
<dbReference type="NCBIfam" id="TIGR01296">
    <property type="entry name" value="asd_B"/>
    <property type="match status" value="1"/>
</dbReference>
<feature type="active site" description="Acyl-thioester intermediate" evidence="15 16">
    <location>
        <position position="130"/>
    </location>
</feature>
<keyword evidence="12 15" id="KW-0457">Lysine biosynthesis</keyword>
<dbReference type="GO" id="GO:0009097">
    <property type="term" value="P:isoleucine biosynthetic process"/>
    <property type="evidence" value="ECO:0007669"/>
    <property type="project" value="UniProtKB-UniRule"/>
</dbReference>
<comment type="subunit">
    <text evidence="5 15">Homodimer.</text>
</comment>
<evidence type="ECO:0000256" key="10">
    <source>
        <dbReference type="ARBA" id="ARBA00022915"/>
    </source>
</evidence>
<evidence type="ECO:0000256" key="14">
    <source>
        <dbReference type="ARBA" id="ARBA00047891"/>
    </source>
</evidence>
<keyword evidence="11 15" id="KW-0560">Oxidoreductase</keyword>
<dbReference type="GO" id="GO:0050661">
    <property type="term" value="F:NADP binding"/>
    <property type="evidence" value="ECO:0007669"/>
    <property type="project" value="UniProtKB-UniRule"/>
</dbReference>
<evidence type="ECO:0000256" key="5">
    <source>
        <dbReference type="ARBA" id="ARBA00011738"/>
    </source>
</evidence>
<feature type="binding site" evidence="15">
    <location>
        <begin position="12"/>
        <end position="15"/>
    </location>
    <ligand>
        <name>NADP(+)</name>
        <dbReference type="ChEBI" id="CHEBI:58349"/>
    </ligand>
</feature>